<organism evidence="1 2">
    <name type="scientific">Streptomyces zhaozhouensis</name>
    <dbReference type="NCBI Taxonomy" id="1300267"/>
    <lineage>
        <taxon>Bacteria</taxon>
        <taxon>Bacillati</taxon>
        <taxon>Actinomycetota</taxon>
        <taxon>Actinomycetes</taxon>
        <taxon>Kitasatosporales</taxon>
        <taxon>Streptomycetaceae</taxon>
        <taxon>Streptomyces</taxon>
    </lineage>
</organism>
<evidence type="ECO:0000313" key="1">
    <source>
        <dbReference type="EMBL" id="SOD65815.1"/>
    </source>
</evidence>
<dbReference type="Gene3D" id="1.20.120.450">
    <property type="entry name" value="dinb family like domain"/>
    <property type="match status" value="1"/>
</dbReference>
<dbReference type="EMBL" id="OCNE01000023">
    <property type="protein sequence ID" value="SOD65815.1"/>
    <property type="molecule type" value="Genomic_DNA"/>
</dbReference>
<evidence type="ECO:0008006" key="3">
    <source>
        <dbReference type="Google" id="ProtNLM"/>
    </source>
</evidence>
<keyword evidence="2" id="KW-1185">Reference proteome</keyword>
<name>A0A286E4I4_9ACTN</name>
<dbReference type="InterPro" id="IPR034660">
    <property type="entry name" value="DinB/YfiT-like"/>
</dbReference>
<dbReference type="SUPFAM" id="SSF109854">
    <property type="entry name" value="DinB/YfiT-like putative metalloenzymes"/>
    <property type="match status" value="1"/>
</dbReference>
<protein>
    <recommendedName>
        <fullName evidence="3">DinB superfamily protein</fullName>
    </recommendedName>
</protein>
<dbReference type="InterPro" id="IPR007061">
    <property type="entry name" value="MST-like"/>
</dbReference>
<dbReference type="OrthoDB" id="2363925at2"/>
<dbReference type="AlphaFoldDB" id="A0A286E4I4"/>
<dbReference type="Proteomes" id="UP000219072">
    <property type="component" value="Unassembled WGS sequence"/>
</dbReference>
<sequence>MNASTELLVDAFDRIREEVEATVTGLTPEEIAARVGPRANPIGWLVWHLTRVQDDHIAEVTGRAQVWTRDRWAERFALPFPTEATGFGHTSEDVAALGAPEADLLIGYHVGVHERTVSYLNRVKIGDLAEIVDDRWNPPVTLGVRLVSLVAEDLQHVGQAAYVRGLLRDGTD</sequence>
<dbReference type="NCBIfam" id="NF047843">
    <property type="entry name" value="MST_Rv0443"/>
    <property type="match status" value="1"/>
</dbReference>
<accession>A0A286E4I4</accession>
<reference evidence="1 2" key="1">
    <citation type="submission" date="2017-09" db="EMBL/GenBank/DDBJ databases">
        <authorList>
            <person name="Ehlers B."/>
            <person name="Leendertz F.H."/>
        </authorList>
    </citation>
    <scope>NUCLEOTIDE SEQUENCE [LARGE SCALE GENOMIC DNA]</scope>
    <source>
        <strain evidence="1 2">CGMCC 4.7095</strain>
    </source>
</reference>
<evidence type="ECO:0000313" key="2">
    <source>
        <dbReference type="Proteomes" id="UP000219072"/>
    </source>
</evidence>
<dbReference type="RefSeq" id="WP_097233550.1">
    <property type="nucleotide sequence ID" value="NZ_OCNE01000023.1"/>
</dbReference>
<gene>
    <name evidence="1" type="ORF">SAMN06297387_12364</name>
</gene>
<proteinExistence type="predicted"/>
<dbReference type="Pfam" id="PF04978">
    <property type="entry name" value="MST"/>
    <property type="match status" value="1"/>
</dbReference>